<evidence type="ECO:0000256" key="8">
    <source>
        <dbReference type="PROSITE-ProRule" id="PRU00176"/>
    </source>
</evidence>
<feature type="domain" description="RRM" evidence="10">
    <location>
        <begin position="215"/>
        <end position="293"/>
    </location>
</feature>
<protein>
    <submittedName>
        <fullName evidence="11">RNA-binding protein</fullName>
    </submittedName>
</protein>
<evidence type="ECO:0000256" key="1">
    <source>
        <dbReference type="ARBA" id="ARBA00004229"/>
    </source>
</evidence>
<dbReference type="Gene3D" id="3.30.70.330">
    <property type="match status" value="2"/>
</dbReference>
<feature type="region of interest" description="Disordered" evidence="9">
    <location>
        <begin position="74"/>
        <end position="95"/>
    </location>
</feature>
<dbReference type="EMBL" id="LFYR01001565">
    <property type="protein sequence ID" value="KMZ60803.1"/>
    <property type="molecule type" value="Genomic_DNA"/>
</dbReference>
<comment type="caution">
    <text evidence="11">The sequence shown here is derived from an EMBL/GenBank/DDBJ whole genome shotgun (WGS) entry which is preliminary data.</text>
</comment>
<reference evidence="12" key="1">
    <citation type="journal article" date="2016" name="Nature">
        <title>The genome of the seagrass Zostera marina reveals angiosperm adaptation to the sea.</title>
        <authorList>
            <person name="Olsen J.L."/>
            <person name="Rouze P."/>
            <person name="Verhelst B."/>
            <person name="Lin Y.-C."/>
            <person name="Bayer T."/>
            <person name="Collen J."/>
            <person name="Dattolo E."/>
            <person name="De Paoli E."/>
            <person name="Dittami S."/>
            <person name="Maumus F."/>
            <person name="Michel G."/>
            <person name="Kersting A."/>
            <person name="Lauritano C."/>
            <person name="Lohaus R."/>
            <person name="Toepel M."/>
            <person name="Tonon T."/>
            <person name="Vanneste K."/>
            <person name="Amirebrahimi M."/>
            <person name="Brakel J."/>
            <person name="Bostroem C."/>
            <person name="Chovatia M."/>
            <person name="Grimwood J."/>
            <person name="Jenkins J.W."/>
            <person name="Jueterbock A."/>
            <person name="Mraz A."/>
            <person name="Stam W.T."/>
            <person name="Tice H."/>
            <person name="Bornberg-Bauer E."/>
            <person name="Green P.J."/>
            <person name="Pearson G.A."/>
            <person name="Procaccini G."/>
            <person name="Duarte C.M."/>
            <person name="Schmutz J."/>
            <person name="Reusch T.B.H."/>
            <person name="Van de Peer Y."/>
        </authorList>
    </citation>
    <scope>NUCLEOTIDE SEQUENCE [LARGE SCALE GENOMIC DNA]</scope>
    <source>
        <strain evidence="12">cv. Finnish</strain>
    </source>
</reference>
<evidence type="ECO:0000259" key="10">
    <source>
        <dbReference type="PROSITE" id="PS50102"/>
    </source>
</evidence>
<feature type="domain" description="RRM" evidence="10">
    <location>
        <begin position="121"/>
        <end position="199"/>
    </location>
</feature>
<evidence type="ECO:0000256" key="9">
    <source>
        <dbReference type="SAM" id="MobiDB-lite"/>
    </source>
</evidence>
<dbReference type="GO" id="GO:0045087">
    <property type="term" value="P:innate immune response"/>
    <property type="evidence" value="ECO:0007669"/>
    <property type="project" value="UniProtKB-ARBA"/>
</dbReference>
<comment type="subcellular location">
    <subcellularLocation>
        <location evidence="1">Plastid</location>
        <location evidence="1">Chloroplast</location>
    </subcellularLocation>
</comment>
<dbReference type="Proteomes" id="UP000036987">
    <property type="component" value="Unassembled WGS sequence"/>
</dbReference>
<keyword evidence="3" id="KW-0934">Plastid</keyword>
<dbReference type="InterPro" id="IPR048289">
    <property type="entry name" value="RRM2_NsCP33-like"/>
</dbReference>
<keyword evidence="2" id="KW-0150">Chloroplast</keyword>
<accession>A0A0K9NVY1</accession>
<dbReference type="PROSITE" id="PS50102">
    <property type="entry name" value="RRM"/>
    <property type="match status" value="2"/>
</dbReference>
<dbReference type="SUPFAM" id="SSF54928">
    <property type="entry name" value="RNA-binding domain, RBD"/>
    <property type="match status" value="2"/>
</dbReference>
<dbReference type="GO" id="GO:1901259">
    <property type="term" value="P:chloroplast rRNA processing"/>
    <property type="evidence" value="ECO:0000318"/>
    <property type="project" value="GO_Central"/>
</dbReference>
<organism evidence="11 12">
    <name type="scientific">Zostera marina</name>
    <name type="common">Eelgrass</name>
    <dbReference type="NCBI Taxonomy" id="29655"/>
    <lineage>
        <taxon>Eukaryota</taxon>
        <taxon>Viridiplantae</taxon>
        <taxon>Streptophyta</taxon>
        <taxon>Embryophyta</taxon>
        <taxon>Tracheophyta</taxon>
        <taxon>Spermatophyta</taxon>
        <taxon>Magnoliopsida</taxon>
        <taxon>Liliopsida</taxon>
        <taxon>Zosteraceae</taxon>
        <taxon>Zostera</taxon>
    </lineage>
</organism>
<dbReference type="OrthoDB" id="439808at2759"/>
<dbReference type="InterPro" id="IPR050502">
    <property type="entry name" value="Euk_RNA-bind_prot"/>
</dbReference>
<name>A0A0K9NVY1_ZOSMR</name>
<dbReference type="CDD" id="cd21608">
    <property type="entry name" value="RRM2_NsCP33_like"/>
    <property type="match status" value="1"/>
</dbReference>
<evidence type="ECO:0000256" key="2">
    <source>
        <dbReference type="ARBA" id="ARBA00022528"/>
    </source>
</evidence>
<dbReference type="GO" id="GO:1990904">
    <property type="term" value="C:ribonucleoprotein complex"/>
    <property type="evidence" value="ECO:0007669"/>
    <property type="project" value="UniProtKB-KW"/>
</dbReference>
<evidence type="ECO:0000313" key="11">
    <source>
        <dbReference type="EMBL" id="KMZ60803.1"/>
    </source>
</evidence>
<proteinExistence type="predicted"/>
<evidence type="ECO:0000256" key="7">
    <source>
        <dbReference type="ARBA" id="ARBA00023274"/>
    </source>
</evidence>
<dbReference type="InterPro" id="IPR035979">
    <property type="entry name" value="RBD_domain_sf"/>
</dbReference>
<dbReference type="PANTHER" id="PTHR48025:SF3">
    <property type="entry name" value="31 KDA RIBONUCLEOPROTEIN, CHLOROPLASTIC-RELATED"/>
    <property type="match status" value="1"/>
</dbReference>
<evidence type="ECO:0000256" key="3">
    <source>
        <dbReference type="ARBA" id="ARBA00022640"/>
    </source>
</evidence>
<evidence type="ECO:0000256" key="4">
    <source>
        <dbReference type="ARBA" id="ARBA00022664"/>
    </source>
</evidence>
<dbReference type="OMA" id="TSDWEGE"/>
<dbReference type="InterPro" id="IPR012677">
    <property type="entry name" value="Nucleotide-bd_a/b_plait_sf"/>
</dbReference>
<keyword evidence="12" id="KW-1185">Reference proteome</keyword>
<sequence>MISTSMAERLCLTSILSTTTSVPLLHHRSSPLLRLPARSIRPVRLSLRKIPTFLACSVDGNAEVNVVVEDNEVQGSGSGWENEVKEEDSWQTGPEASVADDVVDEPAGVVEESFVEPPEEAKIFVGNLPFDVDSENLAKIFDQAGVVEIAEVIYNRETDQSRGFGFITMSTVEEAEKAVEMFNRYDCNGRLLTVNKAAPRGSRPERAPREFGPSFRVYVGNLPWQVDDARLEQVFSEHGKVVDARVVYDRESGRSRGFGFVTMTTQDEVDDAIASLDGQSLDGRPVRVNVAEERPRRNAY</sequence>
<dbReference type="Pfam" id="PF00076">
    <property type="entry name" value="RRM_1"/>
    <property type="match status" value="2"/>
</dbReference>
<evidence type="ECO:0000313" key="12">
    <source>
        <dbReference type="Proteomes" id="UP000036987"/>
    </source>
</evidence>
<keyword evidence="7" id="KW-0687">Ribonucleoprotein</keyword>
<keyword evidence="6 8" id="KW-0694">RNA-binding</keyword>
<evidence type="ECO:0000256" key="6">
    <source>
        <dbReference type="ARBA" id="ARBA00022884"/>
    </source>
</evidence>
<evidence type="ECO:0000256" key="5">
    <source>
        <dbReference type="ARBA" id="ARBA00022737"/>
    </source>
</evidence>
<gene>
    <name evidence="11" type="ORF">ZOSMA_56G00340</name>
</gene>
<dbReference type="FunFam" id="3.30.70.330:FF:000268">
    <property type="entry name" value="31 kDa ribonucleoprotein, chloroplastic"/>
    <property type="match status" value="1"/>
</dbReference>
<dbReference type="GO" id="GO:0008266">
    <property type="term" value="F:poly(U) RNA binding"/>
    <property type="evidence" value="ECO:0007669"/>
    <property type="project" value="UniProtKB-ARBA"/>
</dbReference>
<dbReference type="GO" id="GO:0006397">
    <property type="term" value="P:mRNA processing"/>
    <property type="evidence" value="ECO:0007669"/>
    <property type="project" value="UniProtKB-KW"/>
</dbReference>
<dbReference type="STRING" id="29655.A0A0K9NVY1"/>
<dbReference type="GO" id="GO:0003729">
    <property type="term" value="F:mRNA binding"/>
    <property type="evidence" value="ECO:0000318"/>
    <property type="project" value="GO_Central"/>
</dbReference>
<dbReference type="AlphaFoldDB" id="A0A0K9NVY1"/>
<dbReference type="InterPro" id="IPR000504">
    <property type="entry name" value="RRM_dom"/>
</dbReference>
<dbReference type="PANTHER" id="PTHR48025">
    <property type="entry name" value="OS02G0815200 PROTEIN"/>
    <property type="match status" value="1"/>
</dbReference>
<keyword evidence="4" id="KW-0507">mRNA processing</keyword>
<dbReference type="GO" id="GO:0009507">
    <property type="term" value="C:chloroplast"/>
    <property type="evidence" value="ECO:0007669"/>
    <property type="project" value="UniProtKB-SubCell"/>
</dbReference>
<dbReference type="SMART" id="SM00360">
    <property type="entry name" value="RRM"/>
    <property type="match status" value="2"/>
</dbReference>
<keyword evidence="5" id="KW-0677">Repeat</keyword>